<dbReference type="GO" id="GO:0070182">
    <property type="term" value="F:DNA polymerase binding"/>
    <property type="evidence" value="ECO:0007669"/>
    <property type="project" value="TreeGrafter"/>
</dbReference>
<dbReference type="PANTHER" id="PTHR21818:SF0">
    <property type="entry name" value="FANCONI ANEMIA GROUP I PROTEIN"/>
    <property type="match status" value="1"/>
</dbReference>
<evidence type="ECO:0000259" key="2">
    <source>
        <dbReference type="Pfam" id="PF14676"/>
    </source>
</evidence>
<dbReference type="Pfam" id="PF14675">
    <property type="entry name" value="FANCI_S1"/>
    <property type="match status" value="1"/>
</dbReference>
<keyword evidence="5" id="KW-1185">Reference proteome</keyword>
<dbReference type="STRING" id="215637.A0A4P9ZM25"/>
<evidence type="ECO:0000313" key="5">
    <source>
        <dbReference type="Proteomes" id="UP000268162"/>
    </source>
</evidence>
<dbReference type="EMBL" id="ML003301">
    <property type="protein sequence ID" value="RKP34223.1"/>
    <property type="molecule type" value="Genomic_DNA"/>
</dbReference>
<accession>A0A4P9ZM25</accession>
<dbReference type="InterPro" id="IPR029310">
    <property type="entry name" value="FANCI_HD1"/>
</dbReference>
<dbReference type="InterPro" id="IPR029308">
    <property type="entry name" value="FANCI_S1"/>
</dbReference>
<reference evidence="5" key="1">
    <citation type="journal article" date="2018" name="Nat. Microbiol.">
        <title>Leveraging single-cell genomics to expand the fungal tree of life.</title>
        <authorList>
            <person name="Ahrendt S.R."/>
            <person name="Quandt C.A."/>
            <person name="Ciobanu D."/>
            <person name="Clum A."/>
            <person name="Salamov A."/>
            <person name="Andreopoulos B."/>
            <person name="Cheng J.F."/>
            <person name="Woyke T."/>
            <person name="Pelin A."/>
            <person name="Henrissat B."/>
            <person name="Reynolds N.K."/>
            <person name="Benny G.L."/>
            <person name="Smith M.E."/>
            <person name="James T.Y."/>
            <person name="Grigoriev I.V."/>
        </authorList>
    </citation>
    <scope>NUCLEOTIDE SEQUENCE [LARGE SCALE GENOMIC DNA]</scope>
    <source>
        <strain evidence="5">RSA 468</strain>
    </source>
</reference>
<evidence type="ECO:0000259" key="1">
    <source>
        <dbReference type="Pfam" id="PF14675"/>
    </source>
</evidence>
<dbReference type="InterPro" id="IPR029315">
    <property type="entry name" value="FANCI_S2"/>
</dbReference>
<organism evidence="4 5">
    <name type="scientific">Dimargaris cristalligena</name>
    <dbReference type="NCBI Taxonomy" id="215637"/>
    <lineage>
        <taxon>Eukaryota</taxon>
        <taxon>Fungi</taxon>
        <taxon>Fungi incertae sedis</taxon>
        <taxon>Zoopagomycota</taxon>
        <taxon>Kickxellomycotina</taxon>
        <taxon>Dimargaritomycetes</taxon>
        <taxon>Dimargaritales</taxon>
        <taxon>Dimargaritaceae</taxon>
        <taxon>Dimargaris</taxon>
    </lineage>
</organism>
<proteinExistence type="predicted"/>
<sequence>MGSFSQLSSGELPNPNDSEDWRSFWLKWDSEQLVGAIKERLQNEPDKEKDVPFFKSLLQGSRLVHLEEPYHLATTELFHTLLLQETEHRTQETYFREISDILLTELRYMIPRTLLALARDFLEQLQRFVPLNTAALEVVPPLIQTLAGLDILSTGDDSEWADCVTGTDAKDHMLDRICKLSWYPGLTLPLVSAFKDITFTTAQSDFFLSKVFKVLRAVDPDEIPPLVYQILLLIKGNRRRGIQELVAFFDELENQSLGTQPPPDIPCNFGDATPRPIQTLSSEKLCRTESIVLLHISFAVKQDQELGQEVLKLTKITETPRLGPFLLSVLLAIAKIHRFETAVLDLVKGKICTFYRNSQKSQLVLSGRGNGRTPVADNTLTDTFHRLACNANVGWDQTIPSLIQLALVLLDVASGGSQGTSSFFAKPKERPIRSTIIQAVIDSQQRLVDKETSSDNVGQDPIGQLGISTLQLIFQHHRMVRTDVLDQVIARIEFRAESSPSCIELLGRLVAEFPETLATEYLTKIKELFNGLVYLPPDVAEQVMLVVLPLTHYDQGFCDHLMLVLRKHMFSRDLEGRQVALVGLLVFLTTLT</sequence>
<feature type="domain" description="FANCI helical" evidence="3">
    <location>
        <begin position="305"/>
        <end position="362"/>
    </location>
</feature>
<dbReference type="InterPro" id="IPR026171">
    <property type="entry name" value="FANCI"/>
</dbReference>
<dbReference type="Proteomes" id="UP000268162">
    <property type="component" value="Unassembled WGS sequence"/>
</dbReference>
<dbReference type="Pfam" id="PF14676">
    <property type="entry name" value="FANCI_S2"/>
    <property type="match status" value="1"/>
</dbReference>
<dbReference type="GO" id="GO:0006281">
    <property type="term" value="P:DNA repair"/>
    <property type="evidence" value="ECO:0007669"/>
    <property type="project" value="InterPro"/>
</dbReference>
<evidence type="ECO:0000259" key="3">
    <source>
        <dbReference type="Pfam" id="PF14679"/>
    </source>
</evidence>
<gene>
    <name evidence="4" type="ORF">BJ085DRAFT_32633</name>
</gene>
<protein>
    <submittedName>
        <fullName evidence="4">FANCI solenoid 2-domain-containing protein</fullName>
    </submittedName>
</protein>
<dbReference type="AlphaFoldDB" id="A0A4P9ZM25"/>
<feature type="domain" description="FANCI solenoid 2" evidence="2">
    <location>
        <begin position="399"/>
        <end position="585"/>
    </location>
</feature>
<name>A0A4P9ZM25_9FUNG</name>
<evidence type="ECO:0000313" key="4">
    <source>
        <dbReference type="EMBL" id="RKP34223.1"/>
    </source>
</evidence>
<feature type="non-terminal residue" evidence="4">
    <location>
        <position position="592"/>
    </location>
</feature>
<dbReference type="Pfam" id="PF14679">
    <property type="entry name" value="FANCI_HD1"/>
    <property type="match status" value="1"/>
</dbReference>
<feature type="domain" description="FANCI solenoid 1" evidence="1">
    <location>
        <begin position="90"/>
        <end position="301"/>
    </location>
</feature>
<dbReference type="PANTHER" id="PTHR21818">
    <property type="entry name" value="BC025462 PROTEIN"/>
    <property type="match status" value="1"/>
</dbReference>